<reference evidence="2" key="1">
    <citation type="submission" date="2022-01" db="EMBL/GenBank/DDBJ databases">
        <title>Nocardioidaceae gen. sp. A5X3R13.</title>
        <authorList>
            <person name="Lopez Marin M.A."/>
            <person name="Uhlik O."/>
        </authorList>
    </citation>
    <scope>NUCLEOTIDE SEQUENCE</scope>
    <source>
        <strain evidence="2">A5X3R13</strain>
    </source>
</reference>
<protein>
    <recommendedName>
        <fullName evidence="4">Secreted protein</fullName>
    </recommendedName>
</protein>
<evidence type="ECO:0000313" key="2">
    <source>
        <dbReference type="EMBL" id="UYM06675.1"/>
    </source>
</evidence>
<keyword evidence="3" id="KW-1185">Reference proteome</keyword>
<gene>
    <name evidence="2" type="ORF">L0C25_06285</name>
</gene>
<name>A0AA46YL92_9ACTN</name>
<sequence>MITRTMKLLGVAAFAAASTLSLGSAAGADVRSDGWDLVHSTDPTDGDAGGVSIWEWARAAKNDPIAVSATFEAYDEKLRIDDDFDNDRPTVVRLWVGRSGPAEFFSTGDGKTFDLSYNEGQTVRLQVCTSDTRNATCTKVKKYPGRT</sequence>
<feature type="chain" id="PRO_5041272500" description="Secreted protein" evidence="1">
    <location>
        <begin position="28"/>
        <end position="147"/>
    </location>
</feature>
<dbReference type="RefSeq" id="WP_271635586.1">
    <property type="nucleotide sequence ID" value="NZ_CP094970.1"/>
</dbReference>
<dbReference type="EMBL" id="CP094970">
    <property type="protein sequence ID" value="UYM06675.1"/>
    <property type="molecule type" value="Genomic_DNA"/>
</dbReference>
<dbReference type="KEGG" id="sgrg:L0C25_06285"/>
<dbReference type="Proteomes" id="UP001164390">
    <property type="component" value="Chromosome"/>
</dbReference>
<accession>A0AA46YL92</accession>
<evidence type="ECO:0000313" key="3">
    <source>
        <dbReference type="Proteomes" id="UP001164390"/>
    </source>
</evidence>
<organism evidence="2 3">
    <name type="scientific">Solicola gregarius</name>
    <dbReference type="NCBI Taxonomy" id="2908642"/>
    <lineage>
        <taxon>Bacteria</taxon>
        <taxon>Bacillati</taxon>
        <taxon>Actinomycetota</taxon>
        <taxon>Actinomycetes</taxon>
        <taxon>Propionibacteriales</taxon>
        <taxon>Nocardioidaceae</taxon>
        <taxon>Solicola</taxon>
    </lineage>
</organism>
<evidence type="ECO:0000256" key="1">
    <source>
        <dbReference type="SAM" id="SignalP"/>
    </source>
</evidence>
<keyword evidence="1" id="KW-0732">Signal</keyword>
<dbReference type="AlphaFoldDB" id="A0AA46YL92"/>
<proteinExistence type="predicted"/>
<feature type="signal peptide" evidence="1">
    <location>
        <begin position="1"/>
        <end position="27"/>
    </location>
</feature>
<evidence type="ECO:0008006" key="4">
    <source>
        <dbReference type="Google" id="ProtNLM"/>
    </source>
</evidence>